<keyword evidence="2 4" id="KW-0689">Ribosomal protein</keyword>
<dbReference type="InterPro" id="IPR036394">
    <property type="entry name" value="Ribosomal_uL22_sf"/>
</dbReference>
<evidence type="ECO:0000256" key="3">
    <source>
        <dbReference type="ARBA" id="ARBA00023274"/>
    </source>
</evidence>
<evidence type="ECO:0000313" key="6">
    <source>
        <dbReference type="EMBL" id="PWN24932.1"/>
    </source>
</evidence>
<dbReference type="Proteomes" id="UP000245884">
    <property type="component" value="Unassembled WGS sequence"/>
</dbReference>
<dbReference type="SUPFAM" id="SSF54843">
    <property type="entry name" value="Ribosomal protein L22"/>
    <property type="match status" value="1"/>
</dbReference>
<dbReference type="Pfam" id="PF00237">
    <property type="entry name" value="Ribosomal_L22"/>
    <property type="match status" value="1"/>
</dbReference>
<dbReference type="GeneID" id="37029703"/>
<feature type="region of interest" description="Disordered" evidence="5">
    <location>
        <begin position="1"/>
        <end position="74"/>
    </location>
</feature>
<gene>
    <name evidence="6" type="ORF">BDZ90DRAFT_256160</name>
</gene>
<evidence type="ECO:0000256" key="5">
    <source>
        <dbReference type="SAM" id="MobiDB-lite"/>
    </source>
</evidence>
<accession>A0A316UI34</accession>
<dbReference type="RefSeq" id="XP_025359544.1">
    <property type="nucleotide sequence ID" value="XM_025507880.1"/>
</dbReference>
<protein>
    <submittedName>
        <fullName evidence="6">Ribosomal protein L22</fullName>
    </submittedName>
</protein>
<evidence type="ECO:0000256" key="1">
    <source>
        <dbReference type="ARBA" id="ARBA00009451"/>
    </source>
</evidence>
<dbReference type="GO" id="GO:0003735">
    <property type="term" value="F:structural constituent of ribosome"/>
    <property type="evidence" value="ECO:0007669"/>
    <property type="project" value="InterPro"/>
</dbReference>
<evidence type="ECO:0000256" key="4">
    <source>
        <dbReference type="RuleBase" id="RU004005"/>
    </source>
</evidence>
<dbReference type="STRING" id="1569628.A0A316UI34"/>
<feature type="compositionally biased region" description="Polar residues" evidence="5">
    <location>
        <begin position="28"/>
        <end position="42"/>
    </location>
</feature>
<dbReference type="InterPro" id="IPR001063">
    <property type="entry name" value="Ribosomal_uL22"/>
</dbReference>
<feature type="compositionally biased region" description="Basic and acidic residues" evidence="5">
    <location>
        <begin position="47"/>
        <end position="69"/>
    </location>
</feature>
<proteinExistence type="inferred from homology"/>
<dbReference type="InterPro" id="IPR047867">
    <property type="entry name" value="Ribosomal_uL22_bac/org-type"/>
</dbReference>
<keyword evidence="3 4" id="KW-0687">Ribonucleoprotein</keyword>
<dbReference type="PANTHER" id="PTHR13501">
    <property type="entry name" value="CHLOROPLAST 50S RIBOSOMAL PROTEIN L22-RELATED"/>
    <property type="match status" value="1"/>
</dbReference>
<dbReference type="GO" id="GO:0006412">
    <property type="term" value="P:translation"/>
    <property type="evidence" value="ECO:0007669"/>
    <property type="project" value="InterPro"/>
</dbReference>
<sequence length="322" mass="35655">MVLRLANPTKLGSSWVTASSSATPSSSRQTVRSITTTPNPSFSFRDLVSRRAPEKKQKPDGTPAKEEKSLTQSLREAATRTLFGNRRETELARLRQGMSAADQRKLDQDNLQARALASVDAEGNPLLEGEDADVTGQRAARVAERMATRQQGRLERKKWNGLQRPEHKYSTAAFKISPKKLQLLADQISGRPIDYAILQMQFSPKRAAKRIKSTLCLARDHAVAKGMNRSRLVVDEAWVGKDQLLKKAEYKGRMRMGIRKTYFSHMDVVLRLGKTAKEVQGEKVLKARRMARSVATGGVHRTSAVSGVGGQGRAVQGTAWGY</sequence>
<keyword evidence="7" id="KW-1185">Reference proteome</keyword>
<organism evidence="6 7">
    <name type="scientific">Jaminaea rosea</name>
    <dbReference type="NCBI Taxonomy" id="1569628"/>
    <lineage>
        <taxon>Eukaryota</taxon>
        <taxon>Fungi</taxon>
        <taxon>Dikarya</taxon>
        <taxon>Basidiomycota</taxon>
        <taxon>Ustilaginomycotina</taxon>
        <taxon>Exobasidiomycetes</taxon>
        <taxon>Microstromatales</taxon>
        <taxon>Microstromatales incertae sedis</taxon>
        <taxon>Jaminaea</taxon>
    </lineage>
</organism>
<dbReference type="AlphaFoldDB" id="A0A316UI34"/>
<dbReference type="Gene3D" id="3.90.470.10">
    <property type="entry name" value="Ribosomal protein L22/L17"/>
    <property type="match status" value="1"/>
</dbReference>
<dbReference type="GO" id="GO:0005762">
    <property type="term" value="C:mitochondrial large ribosomal subunit"/>
    <property type="evidence" value="ECO:0007669"/>
    <property type="project" value="TreeGrafter"/>
</dbReference>
<dbReference type="PANTHER" id="PTHR13501:SF8">
    <property type="entry name" value="LARGE RIBOSOMAL SUBUNIT PROTEIN UL22M"/>
    <property type="match status" value="1"/>
</dbReference>
<dbReference type="OrthoDB" id="416470at2759"/>
<reference evidence="6 7" key="1">
    <citation type="journal article" date="2018" name="Mol. Biol. Evol.">
        <title>Broad Genomic Sampling Reveals a Smut Pathogenic Ancestry of the Fungal Clade Ustilaginomycotina.</title>
        <authorList>
            <person name="Kijpornyongpan T."/>
            <person name="Mondo S.J."/>
            <person name="Barry K."/>
            <person name="Sandor L."/>
            <person name="Lee J."/>
            <person name="Lipzen A."/>
            <person name="Pangilinan J."/>
            <person name="LaButti K."/>
            <person name="Hainaut M."/>
            <person name="Henrissat B."/>
            <person name="Grigoriev I.V."/>
            <person name="Spatafora J.W."/>
            <person name="Aime M.C."/>
        </authorList>
    </citation>
    <scope>NUCLEOTIDE SEQUENCE [LARGE SCALE GENOMIC DNA]</scope>
    <source>
        <strain evidence="6 7">MCA 5214</strain>
    </source>
</reference>
<feature type="compositionally biased region" description="Low complexity" evidence="5">
    <location>
        <begin position="13"/>
        <end position="27"/>
    </location>
</feature>
<comment type="similarity">
    <text evidence="1 4">Belongs to the universal ribosomal protein uL22 family.</text>
</comment>
<name>A0A316UI34_9BASI</name>
<dbReference type="EMBL" id="KZ819678">
    <property type="protein sequence ID" value="PWN24932.1"/>
    <property type="molecule type" value="Genomic_DNA"/>
</dbReference>
<evidence type="ECO:0000256" key="2">
    <source>
        <dbReference type="ARBA" id="ARBA00022980"/>
    </source>
</evidence>
<evidence type="ECO:0000313" key="7">
    <source>
        <dbReference type="Proteomes" id="UP000245884"/>
    </source>
</evidence>